<dbReference type="InterPro" id="IPR012394">
    <property type="entry name" value="Aldehyde_DH_NAD(P)"/>
</dbReference>
<dbReference type="EMBL" id="BAABJX010000022">
    <property type="protein sequence ID" value="GAA4830460.1"/>
    <property type="molecule type" value="Genomic_DNA"/>
</dbReference>
<dbReference type="InterPro" id="IPR016163">
    <property type="entry name" value="Ald_DH_C"/>
</dbReference>
<evidence type="ECO:0000256" key="6">
    <source>
        <dbReference type="RuleBase" id="RU003345"/>
    </source>
</evidence>
<gene>
    <name evidence="8" type="ORF">GCM10023331_14640</name>
</gene>
<dbReference type="PROSITE" id="PS00687">
    <property type="entry name" value="ALDEHYDE_DEHYDR_GLU"/>
    <property type="match status" value="1"/>
</dbReference>
<evidence type="ECO:0000256" key="3">
    <source>
        <dbReference type="ARBA" id="ARBA00023027"/>
    </source>
</evidence>
<dbReference type="PANTHER" id="PTHR43570">
    <property type="entry name" value="ALDEHYDE DEHYDROGENASE"/>
    <property type="match status" value="1"/>
</dbReference>
<keyword evidence="9" id="KW-1185">Reference proteome</keyword>
<comment type="caution">
    <text evidence="8">The sequence shown here is derived from an EMBL/GenBank/DDBJ whole genome shotgun (WGS) entry which is preliminary data.</text>
</comment>
<dbReference type="Gene3D" id="3.40.309.10">
    <property type="entry name" value="Aldehyde Dehydrogenase, Chain A, domain 2"/>
    <property type="match status" value="1"/>
</dbReference>
<feature type="domain" description="Aldehyde dehydrogenase" evidence="7">
    <location>
        <begin position="4"/>
        <end position="444"/>
    </location>
</feature>
<dbReference type="CDD" id="cd07134">
    <property type="entry name" value="ALDH_AlkH-like"/>
    <property type="match status" value="1"/>
</dbReference>
<evidence type="ECO:0000256" key="1">
    <source>
        <dbReference type="ARBA" id="ARBA00009986"/>
    </source>
</evidence>
<keyword evidence="2 4" id="KW-0560">Oxidoreductase</keyword>
<feature type="active site" evidence="5">
    <location>
        <position position="218"/>
    </location>
</feature>
<protein>
    <recommendedName>
        <fullName evidence="4">Aldehyde dehydrogenase</fullName>
    </recommendedName>
</protein>
<dbReference type="PIRSF" id="PIRSF036492">
    <property type="entry name" value="ALDH"/>
    <property type="match status" value="1"/>
</dbReference>
<dbReference type="PROSITE" id="PS00070">
    <property type="entry name" value="ALDEHYDE_DEHYDR_CYS"/>
    <property type="match status" value="1"/>
</dbReference>
<dbReference type="Gene3D" id="3.40.605.10">
    <property type="entry name" value="Aldehyde Dehydrogenase, Chain A, domain 1"/>
    <property type="match status" value="1"/>
</dbReference>
<dbReference type="Pfam" id="PF00171">
    <property type="entry name" value="Aldedh"/>
    <property type="match status" value="1"/>
</dbReference>
<dbReference type="SUPFAM" id="SSF53720">
    <property type="entry name" value="ALDH-like"/>
    <property type="match status" value="1"/>
</dbReference>
<keyword evidence="3" id="KW-0520">NAD</keyword>
<evidence type="ECO:0000256" key="2">
    <source>
        <dbReference type="ARBA" id="ARBA00023002"/>
    </source>
</evidence>
<comment type="similarity">
    <text evidence="1 4 6">Belongs to the aldehyde dehydrogenase family.</text>
</comment>
<dbReference type="InterPro" id="IPR015590">
    <property type="entry name" value="Aldehyde_DH_dom"/>
</dbReference>
<proteinExistence type="inferred from homology"/>
<dbReference type="PANTHER" id="PTHR43570:SF20">
    <property type="entry name" value="ALDEHYDE DEHYDROGENASE ALDX-RELATED"/>
    <property type="match status" value="1"/>
</dbReference>
<sequence length="476" mass="53745">MNTVVNTTINDLERVFQKQKVKAIEWRTSTAKERIHRLKKLQRYMLSHQKEIEQALHIDLRKHEVEAVMTEIYVANKEIKECIKHLKGWMKPKYVSTPLPLFTTSGKVVYEPKGVSLIIAPWNYPFFLQMGPFVNAIAAGNTAILKPSEMTPHVSSIVKKIISEVFEEEEAYVAEGGVEVSTALLEMPFDHIYFTGSPQVGKIIMNAAAKNLSSVTLELGGKSPVVVDKKVNQKDAAKKIIWGKLTNMGQTCVAPDYLLVHEEIEKEFLDALQESMQKMYNADGKGIQQAEALSRIVNERHFDRIVGIIEDAIVKGAEVVCGGTWDRDDLYIAPTILRNVTEDMKVMQEEIFGPLLPVNTYKTLEEAIEIVDRREKPLAYYIFSKSRRAQKYLLNHSTAGSTAINETILQVAHPHLPFGGVNNSGIGKANGYYSFLEFSNQRSVLKQKVGLTNMSMLYPPYTPFSATMINTLKKWF</sequence>
<name>A0ABP9DC78_9BACT</name>
<evidence type="ECO:0000256" key="4">
    <source>
        <dbReference type="PIRNR" id="PIRNR036492"/>
    </source>
</evidence>
<evidence type="ECO:0000313" key="9">
    <source>
        <dbReference type="Proteomes" id="UP001500298"/>
    </source>
</evidence>
<dbReference type="InterPro" id="IPR016160">
    <property type="entry name" value="Ald_DH_CS_CYS"/>
</dbReference>
<organism evidence="8 9">
    <name type="scientific">Algivirga pacifica</name>
    <dbReference type="NCBI Taxonomy" id="1162670"/>
    <lineage>
        <taxon>Bacteria</taxon>
        <taxon>Pseudomonadati</taxon>
        <taxon>Bacteroidota</taxon>
        <taxon>Cytophagia</taxon>
        <taxon>Cytophagales</taxon>
        <taxon>Flammeovirgaceae</taxon>
        <taxon>Algivirga</taxon>
    </lineage>
</organism>
<dbReference type="InterPro" id="IPR016161">
    <property type="entry name" value="Ald_DH/histidinol_DH"/>
</dbReference>
<reference evidence="9" key="1">
    <citation type="journal article" date="2019" name="Int. J. Syst. Evol. Microbiol.">
        <title>The Global Catalogue of Microorganisms (GCM) 10K type strain sequencing project: providing services to taxonomists for standard genome sequencing and annotation.</title>
        <authorList>
            <consortium name="The Broad Institute Genomics Platform"/>
            <consortium name="The Broad Institute Genome Sequencing Center for Infectious Disease"/>
            <person name="Wu L."/>
            <person name="Ma J."/>
        </authorList>
    </citation>
    <scope>NUCLEOTIDE SEQUENCE [LARGE SCALE GENOMIC DNA]</scope>
    <source>
        <strain evidence="9">JCM 18326</strain>
    </source>
</reference>
<dbReference type="RefSeq" id="WP_345370529.1">
    <property type="nucleotide sequence ID" value="NZ_BAABJX010000022.1"/>
</dbReference>
<evidence type="ECO:0000259" key="7">
    <source>
        <dbReference type="Pfam" id="PF00171"/>
    </source>
</evidence>
<evidence type="ECO:0000256" key="5">
    <source>
        <dbReference type="PROSITE-ProRule" id="PRU10007"/>
    </source>
</evidence>
<dbReference type="InterPro" id="IPR029510">
    <property type="entry name" value="Ald_DH_CS_GLU"/>
</dbReference>
<dbReference type="InterPro" id="IPR016162">
    <property type="entry name" value="Ald_DH_N"/>
</dbReference>
<accession>A0ABP9DC78</accession>
<evidence type="ECO:0000313" key="8">
    <source>
        <dbReference type="EMBL" id="GAA4830460.1"/>
    </source>
</evidence>
<dbReference type="Proteomes" id="UP001500298">
    <property type="component" value="Unassembled WGS sequence"/>
</dbReference>